<dbReference type="SMART" id="SM00220">
    <property type="entry name" value="S_TKc"/>
    <property type="match status" value="1"/>
</dbReference>
<keyword evidence="10" id="KW-0418">Kinase</keyword>
<dbReference type="SUPFAM" id="SSF56112">
    <property type="entry name" value="Protein kinase-like (PK-like)"/>
    <property type="match status" value="1"/>
</dbReference>
<reference evidence="18" key="1">
    <citation type="submission" date="2020-10" db="EMBL/GenBank/DDBJ databases">
        <authorList>
            <person name="Han B."/>
            <person name="Lu T."/>
            <person name="Zhao Q."/>
            <person name="Huang X."/>
            <person name="Zhao Y."/>
        </authorList>
    </citation>
    <scope>NUCLEOTIDE SEQUENCE</scope>
</reference>
<evidence type="ECO:0000256" key="11">
    <source>
        <dbReference type="ARBA" id="ARBA00022840"/>
    </source>
</evidence>
<proteinExistence type="inferred from homology"/>
<evidence type="ECO:0000256" key="8">
    <source>
        <dbReference type="ARBA" id="ARBA00022729"/>
    </source>
</evidence>
<dbReference type="PANTHER" id="PTHR27002:SF926">
    <property type="entry name" value="OS07G0535800 PROTEIN"/>
    <property type="match status" value="1"/>
</dbReference>
<keyword evidence="11" id="KW-0067">ATP-binding</keyword>
<gene>
    <name evidence="18" type="ORF">NCGR_LOCUS11748</name>
</gene>
<dbReference type="Gene3D" id="1.10.510.10">
    <property type="entry name" value="Transferase(Phosphotransferase) domain 1"/>
    <property type="match status" value="1"/>
</dbReference>
<feature type="region of interest" description="Disordered" evidence="16">
    <location>
        <begin position="205"/>
        <end position="243"/>
    </location>
</feature>
<evidence type="ECO:0000313" key="19">
    <source>
        <dbReference type="Proteomes" id="UP000604825"/>
    </source>
</evidence>
<keyword evidence="13" id="KW-0472">Membrane</keyword>
<evidence type="ECO:0000313" key="18">
    <source>
        <dbReference type="EMBL" id="CAD6217790.1"/>
    </source>
</evidence>
<keyword evidence="5" id="KW-0723">Serine/threonine-protein kinase</keyword>
<comment type="subcellular location">
    <subcellularLocation>
        <location evidence="1">Cell membrane</location>
        <topology evidence="1">Single-pass type I membrane protein</topology>
    </subcellularLocation>
</comment>
<evidence type="ECO:0000256" key="15">
    <source>
        <dbReference type="ARBA" id="ARBA00023180"/>
    </source>
</evidence>
<evidence type="ECO:0000256" key="7">
    <source>
        <dbReference type="ARBA" id="ARBA00022692"/>
    </source>
</evidence>
<feature type="domain" description="Protein kinase" evidence="17">
    <location>
        <begin position="1"/>
        <end position="198"/>
    </location>
</feature>
<evidence type="ECO:0000256" key="6">
    <source>
        <dbReference type="ARBA" id="ARBA00022679"/>
    </source>
</evidence>
<evidence type="ECO:0000256" key="10">
    <source>
        <dbReference type="ARBA" id="ARBA00022777"/>
    </source>
</evidence>
<keyword evidence="12" id="KW-1133">Transmembrane helix</keyword>
<dbReference type="PANTHER" id="PTHR27002">
    <property type="entry name" value="RECEPTOR-LIKE SERINE/THREONINE-PROTEIN KINASE SD1-8"/>
    <property type="match status" value="1"/>
</dbReference>
<dbReference type="Pfam" id="PF00069">
    <property type="entry name" value="Pkinase"/>
    <property type="match status" value="1"/>
</dbReference>
<evidence type="ECO:0000256" key="14">
    <source>
        <dbReference type="ARBA" id="ARBA00023170"/>
    </source>
</evidence>
<keyword evidence="19" id="KW-1185">Reference proteome</keyword>
<dbReference type="InterPro" id="IPR011009">
    <property type="entry name" value="Kinase-like_dom_sf"/>
</dbReference>
<dbReference type="GO" id="GO:0005886">
    <property type="term" value="C:plasma membrane"/>
    <property type="evidence" value="ECO:0007669"/>
    <property type="project" value="UniProtKB-SubCell"/>
</dbReference>
<keyword evidence="9" id="KW-0547">Nucleotide-binding</keyword>
<evidence type="ECO:0000256" key="2">
    <source>
        <dbReference type="ARBA" id="ARBA00008536"/>
    </source>
</evidence>
<dbReference type="GO" id="GO:0004674">
    <property type="term" value="F:protein serine/threonine kinase activity"/>
    <property type="evidence" value="ECO:0007669"/>
    <property type="project" value="UniProtKB-KW"/>
</dbReference>
<keyword evidence="4" id="KW-1003">Cell membrane</keyword>
<name>A0A811N775_9POAL</name>
<dbReference type="PROSITE" id="PS50011">
    <property type="entry name" value="PROTEIN_KINASE_DOM"/>
    <property type="match status" value="1"/>
</dbReference>
<organism evidence="18 19">
    <name type="scientific">Miscanthus lutarioriparius</name>
    <dbReference type="NCBI Taxonomy" id="422564"/>
    <lineage>
        <taxon>Eukaryota</taxon>
        <taxon>Viridiplantae</taxon>
        <taxon>Streptophyta</taxon>
        <taxon>Embryophyta</taxon>
        <taxon>Tracheophyta</taxon>
        <taxon>Spermatophyta</taxon>
        <taxon>Magnoliopsida</taxon>
        <taxon>Liliopsida</taxon>
        <taxon>Poales</taxon>
        <taxon>Poaceae</taxon>
        <taxon>PACMAD clade</taxon>
        <taxon>Panicoideae</taxon>
        <taxon>Andropogonodae</taxon>
        <taxon>Andropogoneae</taxon>
        <taxon>Saccharinae</taxon>
        <taxon>Miscanthus</taxon>
    </lineage>
</organism>
<evidence type="ECO:0000256" key="16">
    <source>
        <dbReference type="SAM" id="MobiDB-lite"/>
    </source>
</evidence>
<evidence type="ECO:0000256" key="3">
    <source>
        <dbReference type="ARBA" id="ARBA00010217"/>
    </source>
</evidence>
<accession>A0A811N775</accession>
<dbReference type="InterPro" id="IPR000719">
    <property type="entry name" value="Prot_kinase_dom"/>
</dbReference>
<keyword evidence="7" id="KW-0812">Transmembrane</keyword>
<keyword evidence="8" id="KW-0732">Signal</keyword>
<dbReference type="PROSITE" id="PS00108">
    <property type="entry name" value="PROTEIN_KINASE_ST"/>
    <property type="match status" value="1"/>
</dbReference>
<sequence length="259" mass="28233">MESIESMIIDISTLRAATGDFDDNNKLGEGGFGAVYKYLHEDSQLKVVHRDLKASNILLDMNMNPKISDFGLARLFRRDQTQGVTNHVVGTYGYMHGPEYASEGIFSVKSDVYSFGVLLLEIVSGKRNSGHHQYSDFINLLGYAWQLWREGRSFELIDPTLGECSDVAAIMRCVKVALLCVQDSATDRPTMADVTAMLASRDGGAAAASLPDPRRPPHFSLRVSSSDDGSSEVRTRSHGTASASCSANDLTITTIQEGT</sequence>
<evidence type="ECO:0000259" key="17">
    <source>
        <dbReference type="PROSITE" id="PS50011"/>
    </source>
</evidence>
<evidence type="ECO:0000256" key="13">
    <source>
        <dbReference type="ARBA" id="ARBA00023136"/>
    </source>
</evidence>
<comment type="similarity">
    <text evidence="3">In the C-terminal section; belongs to the protein kinase superfamily. Ser/Thr protein kinase family.</text>
</comment>
<dbReference type="OrthoDB" id="4062651at2759"/>
<comment type="similarity">
    <text evidence="2">In the N-terminal section; belongs to the leguminous lectin family.</text>
</comment>
<dbReference type="AlphaFoldDB" id="A0A811N775"/>
<comment type="caution">
    <text evidence="18">The sequence shown here is derived from an EMBL/GenBank/DDBJ whole genome shotgun (WGS) entry which is preliminary data.</text>
</comment>
<keyword evidence="15" id="KW-0325">Glycoprotein</keyword>
<dbReference type="InterPro" id="IPR008271">
    <property type="entry name" value="Ser/Thr_kinase_AS"/>
</dbReference>
<evidence type="ECO:0000256" key="9">
    <source>
        <dbReference type="ARBA" id="ARBA00022741"/>
    </source>
</evidence>
<dbReference type="Proteomes" id="UP000604825">
    <property type="component" value="Unassembled WGS sequence"/>
</dbReference>
<dbReference type="GO" id="GO:0005524">
    <property type="term" value="F:ATP binding"/>
    <property type="evidence" value="ECO:0007669"/>
    <property type="project" value="UniProtKB-KW"/>
</dbReference>
<keyword evidence="14" id="KW-0675">Receptor</keyword>
<evidence type="ECO:0000256" key="12">
    <source>
        <dbReference type="ARBA" id="ARBA00022989"/>
    </source>
</evidence>
<dbReference type="EMBL" id="CAJGYO010000003">
    <property type="protein sequence ID" value="CAD6217790.1"/>
    <property type="molecule type" value="Genomic_DNA"/>
</dbReference>
<evidence type="ECO:0000256" key="4">
    <source>
        <dbReference type="ARBA" id="ARBA00022475"/>
    </source>
</evidence>
<dbReference type="GO" id="GO:0002229">
    <property type="term" value="P:defense response to oomycetes"/>
    <property type="evidence" value="ECO:0007669"/>
    <property type="project" value="UniProtKB-ARBA"/>
</dbReference>
<protein>
    <recommendedName>
        <fullName evidence="17">Protein kinase domain-containing protein</fullName>
    </recommendedName>
</protein>
<evidence type="ECO:0000256" key="1">
    <source>
        <dbReference type="ARBA" id="ARBA00004251"/>
    </source>
</evidence>
<evidence type="ECO:0000256" key="5">
    <source>
        <dbReference type="ARBA" id="ARBA00022527"/>
    </source>
</evidence>
<keyword evidence="6" id="KW-0808">Transferase</keyword>
<dbReference type="FunFam" id="1.10.510.10:FF:000240">
    <property type="entry name" value="Lectin-domain containing receptor kinase A4.3"/>
    <property type="match status" value="1"/>
</dbReference>